<dbReference type="PANTHER" id="PTHR47990">
    <property type="entry name" value="2-OXOGLUTARATE (2OG) AND FE(II)-DEPENDENT OXYGENASE SUPERFAMILY PROTEIN-RELATED"/>
    <property type="match status" value="1"/>
</dbReference>
<proteinExistence type="inferred from homology"/>
<dbReference type="InterPro" id="IPR044861">
    <property type="entry name" value="IPNS-like_FE2OG_OXY"/>
</dbReference>
<reference evidence="4 5" key="1">
    <citation type="submission" date="2015-07" db="EMBL/GenBank/DDBJ databases">
        <title>Comparative genomics of the Sigatoka disease complex on banana suggests a link between parallel evolutionary changes in Pseudocercospora fijiensis and Pseudocercospora eumusae and increased virulence on the banana host.</title>
        <authorList>
            <person name="Chang T.-C."/>
            <person name="Salvucci A."/>
            <person name="Crous P.W."/>
            <person name="Stergiopoulos I."/>
        </authorList>
    </citation>
    <scope>NUCLEOTIDE SEQUENCE [LARGE SCALE GENOMIC DNA]</scope>
    <source>
        <strain evidence="4 5">CBS 116634</strain>
    </source>
</reference>
<keyword evidence="5" id="KW-1185">Reference proteome</keyword>
<dbReference type="InterPro" id="IPR005123">
    <property type="entry name" value="Oxoglu/Fe-dep_dioxygenase_dom"/>
</dbReference>
<dbReference type="PROSITE" id="PS51471">
    <property type="entry name" value="FE2OG_OXY"/>
    <property type="match status" value="1"/>
</dbReference>
<accession>A0A139I4V4</accession>
<dbReference type="GO" id="GO:0046872">
    <property type="term" value="F:metal ion binding"/>
    <property type="evidence" value="ECO:0007669"/>
    <property type="project" value="UniProtKB-KW"/>
</dbReference>
<gene>
    <name evidence="4" type="ORF">AC579_717</name>
</gene>
<dbReference type="Pfam" id="PF14226">
    <property type="entry name" value="DIOX_N"/>
    <property type="match status" value="1"/>
</dbReference>
<dbReference type="SUPFAM" id="SSF51197">
    <property type="entry name" value="Clavaminate synthase-like"/>
    <property type="match status" value="1"/>
</dbReference>
<dbReference type="STRING" id="113226.A0A139I4V4"/>
<protein>
    <recommendedName>
        <fullName evidence="3">Fe2OG dioxygenase domain-containing protein</fullName>
    </recommendedName>
</protein>
<dbReference type="InterPro" id="IPR050231">
    <property type="entry name" value="Iron_ascorbate_oxido_reductase"/>
</dbReference>
<name>A0A139I4V4_9PEZI</name>
<organism evidence="4 5">
    <name type="scientific">Pseudocercospora musae</name>
    <dbReference type="NCBI Taxonomy" id="113226"/>
    <lineage>
        <taxon>Eukaryota</taxon>
        <taxon>Fungi</taxon>
        <taxon>Dikarya</taxon>
        <taxon>Ascomycota</taxon>
        <taxon>Pezizomycotina</taxon>
        <taxon>Dothideomycetes</taxon>
        <taxon>Dothideomycetidae</taxon>
        <taxon>Mycosphaerellales</taxon>
        <taxon>Mycosphaerellaceae</taxon>
        <taxon>Pseudocercospora</taxon>
    </lineage>
</organism>
<feature type="domain" description="Fe2OG dioxygenase" evidence="3">
    <location>
        <begin position="211"/>
        <end position="320"/>
    </location>
</feature>
<dbReference type="Pfam" id="PF03171">
    <property type="entry name" value="2OG-FeII_Oxy"/>
    <property type="match status" value="1"/>
</dbReference>
<keyword evidence="2" id="KW-0479">Metal-binding</keyword>
<dbReference type="InterPro" id="IPR027443">
    <property type="entry name" value="IPNS-like_sf"/>
</dbReference>
<evidence type="ECO:0000259" key="3">
    <source>
        <dbReference type="PROSITE" id="PS51471"/>
    </source>
</evidence>
<evidence type="ECO:0000256" key="2">
    <source>
        <dbReference type="RuleBase" id="RU003682"/>
    </source>
</evidence>
<dbReference type="Proteomes" id="UP000073492">
    <property type="component" value="Unassembled WGS sequence"/>
</dbReference>
<comment type="caution">
    <text evidence="4">The sequence shown here is derived from an EMBL/GenBank/DDBJ whole genome shotgun (WGS) entry which is preliminary data.</text>
</comment>
<dbReference type="OrthoDB" id="627829at2759"/>
<comment type="similarity">
    <text evidence="1 2">Belongs to the iron/ascorbate-dependent oxidoreductase family.</text>
</comment>
<evidence type="ECO:0000256" key="1">
    <source>
        <dbReference type="ARBA" id="ARBA00008056"/>
    </source>
</evidence>
<dbReference type="GO" id="GO:0016491">
    <property type="term" value="F:oxidoreductase activity"/>
    <property type="evidence" value="ECO:0007669"/>
    <property type="project" value="UniProtKB-KW"/>
</dbReference>
<dbReference type="Gene3D" id="2.60.120.330">
    <property type="entry name" value="B-lactam Antibiotic, Isopenicillin N Synthase, Chain"/>
    <property type="match status" value="1"/>
</dbReference>
<sequence>MGSIPTSHGPKPSKSIPILDLSLEFDPKQKPQLLEQLHNALFDVGFLFIVNHGVERQTINNLTDLLPSLFALPESEKASLSKLNSPHFLGYSGFAEETTLGKQDLREQFDFATELPVVYEESKSNIRPLSSRDRDRDFSKLYWRLRGPNQWPQESSLPGFRKAFTEYHDAVQELSYRFVHLIEEAFGIPVGTIDHFFGRVQPDNEITDARDFLPPQHRIKLLRYPPTSKNDTESQGVGAHKDSSGWLTFLYQVGNEPGLEVMSASGEWIPATPIDGSFVVNFGNAFDAATEGAVKATIHRVIAPGPDSPVRYSMPFFQGLPLDMTVSEVQSYIPKEVRQLRKDSGKPHDGVSSFLDPRWDSLGESQLRKWIRSHKDVGLKWYGQDAVDYYTSAD</sequence>
<evidence type="ECO:0000313" key="4">
    <source>
        <dbReference type="EMBL" id="KXT09572.1"/>
    </source>
</evidence>
<dbReference type="InterPro" id="IPR026992">
    <property type="entry name" value="DIOX_N"/>
</dbReference>
<dbReference type="AlphaFoldDB" id="A0A139I4V4"/>
<dbReference type="EMBL" id="LFZO01000325">
    <property type="protein sequence ID" value="KXT09572.1"/>
    <property type="molecule type" value="Genomic_DNA"/>
</dbReference>
<keyword evidence="2" id="KW-0408">Iron</keyword>
<keyword evidence="2" id="KW-0560">Oxidoreductase</keyword>
<dbReference type="GO" id="GO:0044283">
    <property type="term" value="P:small molecule biosynthetic process"/>
    <property type="evidence" value="ECO:0007669"/>
    <property type="project" value="UniProtKB-ARBA"/>
</dbReference>
<evidence type="ECO:0000313" key="5">
    <source>
        <dbReference type="Proteomes" id="UP000073492"/>
    </source>
</evidence>